<evidence type="ECO:0000256" key="3">
    <source>
        <dbReference type="ARBA" id="ARBA00004138"/>
    </source>
</evidence>
<keyword evidence="7" id="KW-0723">Serine/threonine-protein kinase</keyword>
<dbReference type="STRING" id="1088818.A0A2I0B8M6"/>
<evidence type="ECO:0000256" key="10">
    <source>
        <dbReference type="ARBA" id="ARBA00022723"/>
    </source>
</evidence>
<dbReference type="PANTHER" id="PTHR24055">
    <property type="entry name" value="MITOGEN-ACTIVATED PROTEIN KINASE"/>
    <property type="match status" value="1"/>
</dbReference>
<comment type="catalytic activity">
    <reaction evidence="20">
        <text>L-seryl-[protein] + ATP = O-phospho-L-seryl-[protein] + ADP + H(+)</text>
        <dbReference type="Rhea" id="RHEA:17989"/>
        <dbReference type="Rhea" id="RHEA-COMP:9863"/>
        <dbReference type="Rhea" id="RHEA-COMP:11604"/>
        <dbReference type="ChEBI" id="CHEBI:15378"/>
        <dbReference type="ChEBI" id="CHEBI:29999"/>
        <dbReference type="ChEBI" id="CHEBI:30616"/>
        <dbReference type="ChEBI" id="CHEBI:83421"/>
        <dbReference type="ChEBI" id="CHEBI:456216"/>
        <dbReference type="EC" id="2.7.11.22"/>
    </reaction>
</comment>
<evidence type="ECO:0000256" key="18">
    <source>
        <dbReference type="ARBA" id="ARBA00047811"/>
    </source>
</evidence>
<comment type="catalytic activity">
    <reaction evidence="18">
        <text>L-threonyl-[protein] + ATP = O-phospho-L-threonyl-[protein] + ADP + H(+)</text>
        <dbReference type="Rhea" id="RHEA:46608"/>
        <dbReference type="Rhea" id="RHEA-COMP:11060"/>
        <dbReference type="Rhea" id="RHEA-COMP:11605"/>
        <dbReference type="ChEBI" id="CHEBI:15378"/>
        <dbReference type="ChEBI" id="CHEBI:30013"/>
        <dbReference type="ChEBI" id="CHEBI:30616"/>
        <dbReference type="ChEBI" id="CHEBI:61977"/>
        <dbReference type="ChEBI" id="CHEBI:456216"/>
        <dbReference type="EC" id="2.7.11.22"/>
    </reaction>
</comment>
<keyword evidence="28" id="KW-1185">Reference proteome</keyword>
<dbReference type="GO" id="GO:0005524">
    <property type="term" value="F:ATP binding"/>
    <property type="evidence" value="ECO:0007669"/>
    <property type="project" value="UniProtKB-UniRule"/>
</dbReference>
<keyword evidence="11 22" id="KW-0547">Nucleotide-binding</keyword>
<proteinExistence type="inferred from homology"/>
<dbReference type="PROSITE" id="PS00108">
    <property type="entry name" value="PROTEIN_KINASE_ST"/>
    <property type="match status" value="1"/>
</dbReference>
<evidence type="ECO:0000256" key="7">
    <source>
        <dbReference type="ARBA" id="ARBA00022527"/>
    </source>
</evidence>
<gene>
    <name evidence="27" type="primary">CDKF-4</name>
    <name evidence="27" type="ORF">AXF42_Ash005149</name>
</gene>
<protein>
    <submittedName>
        <fullName evidence="27">Cyclin-dependent kinase F-4</fullName>
        <ecNumber evidence="27">2.7.11.22</ecNumber>
    </submittedName>
</protein>
<dbReference type="SMART" id="SM00220">
    <property type="entry name" value="S_TKc"/>
    <property type="match status" value="1"/>
</dbReference>
<evidence type="ECO:0000313" key="27">
    <source>
        <dbReference type="EMBL" id="PKA64137.1"/>
    </source>
</evidence>
<keyword evidence="24" id="KW-1133">Transmembrane helix</keyword>
<keyword evidence="25" id="KW-0732">Signal</keyword>
<dbReference type="Gene3D" id="1.10.510.10">
    <property type="entry name" value="Transferase(Phosphotransferase) domain 1"/>
    <property type="match status" value="1"/>
</dbReference>
<keyword evidence="17" id="KW-0966">Cell projection</keyword>
<comment type="subcellular location">
    <subcellularLocation>
        <location evidence="3">Cell projection</location>
        <location evidence="3">Cilium</location>
    </subcellularLocation>
    <subcellularLocation>
        <location evidence="4">Cytoplasm</location>
        <location evidence="4">Cytoskeleton</location>
    </subcellularLocation>
    <subcellularLocation>
        <location evidence="2">Nucleus</location>
    </subcellularLocation>
</comment>
<evidence type="ECO:0000256" key="5">
    <source>
        <dbReference type="ARBA" id="ARBA00006485"/>
    </source>
</evidence>
<keyword evidence="8" id="KW-0597">Phosphoprotein</keyword>
<dbReference type="Proteomes" id="UP000236161">
    <property type="component" value="Unassembled WGS sequence"/>
</dbReference>
<dbReference type="GO" id="GO:0005634">
    <property type="term" value="C:nucleus"/>
    <property type="evidence" value="ECO:0007669"/>
    <property type="project" value="UniProtKB-SubCell"/>
</dbReference>
<keyword evidence="14" id="KW-0460">Magnesium</keyword>
<comment type="similarity">
    <text evidence="5">Belongs to the protein kinase superfamily. CMGC Ser/Thr protein kinase family. CDC2/CDKX subfamily.</text>
</comment>
<evidence type="ECO:0000256" key="22">
    <source>
        <dbReference type="PROSITE-ProRule" id="PRU10141"/>
    </source>
</evidence>
<dbReference type="OrthoDB" id="2158884at2759"/>
<evidence type="ECO:0000259" key="26">
    <source>
        <dbReference type="PROSITE" id="PS50011"/>
    </source>
</evidence>
<keyword evidence="6" id="KW-0963">Cytoplasm</keyword>
<feature type="transmembrane region" description="Helical" evidence="24">
    <location>
        <begin position="99"/>
        <end position="119"/>
    </location>
</feature>
<evidence type="ECO:0000256" key="13">
    <source>
        <dbReference type="ARBA" id="ARBA00022840"/>
    </source>
</evidence>
<evidence type="ECO:0000256" key="9">
    <source>
        <dbReference type="ARBA" id="ARBA00022679"/>
    </source>
</evidence>
<evidence type="ECO:0000256" key="25">
    <source>
        <dbReference type="SAM" id="SignalP"/>
    </source>
</evidence>
<dbReference type="FunFam" id="3.30.200.20:FF:000071">
    <property type="entry name" value="serine/threonine-protein kinase MAK isoform X1"/>
    <property type="match status" value="1"/>
</dbReference>
<evidence type="ECO:0000256" key="15">
    <source>
        <dbReference type="ARBA" id="ARBA00023212"/>
    </source>
</evidence>
<evidence type="ECO:0000256" key="2">
    <source>
        <dbReference type="ARBA" id="ARBA00004123"/>
    </source>
</evidence>
<name>A0A2I0B8M6_9ASPA</name>
<feature type="region of interest" description="Disordered" evidence="23">
    <location>
        <begin position="583"/>
        <end position="618"/>
    </location>
</feature>
<dbReference type="GO" id="GO:0004693">
    <property type="term" value="F:cyclin-dependent protein serine/threonine kinase activity"/>
    <property type="evidence" value="ECO:0007669"/>
    <property type="project" value="UniProtKB-EC"/>
</dbReference>
<evidence type="ECO:0000256" key="4">
    <source>
        <dbReference type="ARBA" id="ARBA00004245"/>
    </source>
</evidence>
<dbReference type="FunFam" id="1.10.510.10:FF:000104">
    <property type="entry name" value="serine/threonine-protein kinase MAK isoform X1"/>
    <property type="match status" value="1"/>
</dbReference>
<feature type="chain" id="PRO_5014145730" evidence="25">
    <location>
        <begin position="19"/>
        <end position="641"/>
    </location>
</feature>
<sequence>MLTSSAFIALLLLPAGRPRKDGVLHWPAGRRGIMLEESDYGVKGVTGKGYDGKADEIRVFDLDLAVALGLIGCWSIGFAGKDLGEKLFHGSEKDSLMQFFLKFVLESIAAIQLLSQVILRSEVLNTEEIANFLNSLSLISLAFLHLYGVFWALLFKLIKEVGGGTFGNVWRAINKQSGEVVAIKRMKRKFYSWEECMNLREVKSLRKMNHPNIVKLKEVIRERDVLYFIFEYMECNLYQLMKVRGRSFTEAEIRNWCFQVFHGLAYMHQRGFFHRDLKPENLLVTKDIIKIADFGLARELCSLSPYTEYVSTRWYRAPEVLLQSSTYNASVDMWAMGAIMAELFTLRPLFPGSSEADEIHKICSVIGCPDDASWAEGLKLAGAINCQFPLVSGAQLSEVIPSASENAVILIKARKVVSSLCSWDPAKRPKASDVLQHPFFQGCFYVPPSLHPVVSKTPSSVGSRGSLERKTVRRYSIGALYNPSPAGNLFLPKTNNSLKSGVQRKLAMDQQDSVKIEKSVKNLKESRSQPPLRKNHVYVSKNSHVVTNEMETKKIAGSKAALARRSSSKVSLDEVASKLAKLSVGSGPRQGGSLVISAASSSERAPPPTSLKAGGWHRETDFLRRSSEVPSIKRYSRKVAC</sequence>
<dbReference type="GO" id="GO:0046872">
    <property type="term" value="F:metal ion binding"/>
    <property type="evidence" value="ECO:0007669"/>
    <property type="project" value="UniProtKB-KW"/>
</dbReference>
<keyword evidence="10" id="KW-0479">Metal-binding</keyword>
<keyword evidence="24" id="KW-0472">Membrane</keyword>
<dbReference type="PROSITE" id="PS00107">
    <property type="entry name" value="PROTEIN_KINASE_ATP"/>
    <property type="match status" value="1"/>
</dbReference>
<evidence type="ECO:0000256" key="12">
    <source>
        <dbReference type="ARBA" id="ARBA00022777"/>
    </source>
</evidence>
<dbReference type="EMBL" id="KZ451906">
    <property type="protein sequence ID" value="PKA64137.1"/>
    <property type="molecule type" value="Genomic_DNA"/>
</dbReference>
<comment type="catalytic activity">
    <reaction evidence="21">
        <text>L-seryl-[protein] + ATP = O-phospho-L-seryl-[protein] + ADP + H(+)</text>
        <dbReference type="Rhea" id="RHEA:17989"/>
        <dbReference type="Rhea" id="RHEA-COMP:9863"/>
        <dbReference type="Rhea" id="RHEA-COMP:11604"/>
        <dbReference type="ChEBI" id="CHEBI:15378"/>
        <dbReference type="ChEBI" id="CHEBI:29999"/>
        <dbReference type="ChEBI" id="CHEBI:30616"/>
        <dbReference type="ChEBI" id="CHEBI:83421"/>
        <dbReference type="ChEBI" id="CHEBI:456216"/>
        <dbReference type="EC" id="2.7.11.1"/>
    </reaction>
</comment>
<dbReference type="CDD" id="cd07830">
    <property type="entry name" value="STKc_MAK_like"/>
    <property type="match status" value="1"/>
</dbReference>
<evidence type="ECO:0000256" key="20">
    <source>
        <dbReference type="ARBA" id="ARBA00048367"/>
    </source>
</evidence>
<evidence type="ECO:0000313" key="28">
    <source>
        <dbReference type="Proteomes" id="UP000236161"/>
    </source>
</evidence>
<reference evidence="27 28" key="1">
    <citation type="journal article" date="2017" name="Nature">
        <title>The Apostasia genome and the evolution of orchids.</title>
        <authorList>
            <person name="Zhang G.Q."/>
            <person name="Liu K.W."/>
            <person name="Li Z."/>
            <person name="Lohaus R."/>
            <person name="Hsiao Y.Y."/>
            <person name="Niu S.C."/>
            <person name="Wang J.Y."/>
            <person name="Lin Y.C."/>
            <person name="Xu Q."/>
            <person name="Chen L.J."/>
            <person name="Yoshida K."/>
            <person name="Fujiwara S."/>
            <person name="Wang Z.W."/>
            <person name="Zhang Y.Q."/>
            <person name="Mitsuda N."/>
            <person name="Wang M."/>
            <person name="Liu G.H."/>
            <person name="Pecoraro L."/>
            <person name="Huang H.X."/>
            <person name="Xiao X.J."/>
            <person name="Lin M."/>
            <person name="Wu X.Y."/>
            <person name="Wu W.L."/>
            <person name="Chen Y.Y."/>
            <person name="Chang S.B."/>
            <person name="Sakamoto S."/>
            <person name="Ohme-Takagi M."/>
            <person name="Yagi M."/>
            <person name="Zeng S.J."/>
            <person name="Shen C.Y."/>
            <person name="Yeh C.M."/>
            <person name="Luo Y.B."/>
            <person name="Tsai W.C."/>
            <person name="Van de Peer Y."/>
            <person name="Liu Z.J."/>
        </authorList>
    </citation>
    <scope>NUCLEOTIDE SEQUENCE [LARGE SCALE GENOMIC DNA]</scope>
    <source>
        <strain evidence="28">cv. Shenzhen</strain>
        <tissue evidence="27">Stem</tissue>
    </source>
</reference>
<evidence type="ECO:0000256" key="6">
    <source>
        <dbReference type="ARBA" id="ARBA00022490"/>
    </source>
</evidence>
<dbReference type="SUPFAM" id="SSF56112">
    <property type="entry name" value="Protein kinase-like (PK-like)"/>
    <property type="match status" value="1"/>
</dbReference>
<evidence type="ECO:0000256" key="19">
    <source>
        <dbReference type="ARBA" id="ARBA00047899"/>
    </source>
</evidence>
<dbReference type="EC" id="2.7.11.22" evidence="27"/>
<evidence type="ECO:0000256" key="14">
    <source>
        <dbReference type="ARBA" id="ARBA00022842"/>
    </source>
</evidence>
<keyword evidence="24" id="KW-0812">Transmembrane</keyword>
<feature type="transmembrane region" description="Helical" evidence="24">
    <location>
        <begin position="131"/>
        <end position="154"/>
    </location>
</feature>
<keyword evidence="13 22" id="KW-0067">ATP-binding</keyword>
<feature type="binding site" evidence="22">
    <location>
        <position position="184"/>
    </location>
    <ligand>
        <name>ATP</name>
        <dbReference type="ChEBI" id="CHEBI:30616"/>
    </ligand>
</feature>
<organism evidence="27 28">
    <name type="scientific">Apostasia shenzhenica</name>
    <dbReference type="NCBI Taxonomy" id="1088818"/>
    <lineage>
        <taxon>Eukaryota</taxon>
        <taxon>Viridiplantae</taxon>
        <taxon>Streptophyta</taxon>
        <taxon>Embryophyta</taxon>
        <taxon>Tracheophyta</taxon>
        <taxon>Spermatophyta</taxon>
        <taxon>Magnoliopsida</taxon>
        <taxon>Liliopsida</taxon>
        <taxon>Asparagales</taxon>
        <taxon>Orchidaceae</taxon>
        <taxon>Apostasioideae</taxon>
        <taxon>Apostasia</taxon>
    </lineage>
</organism>
<evidence type="ECO:0000256" key="23">
    <source>
        <dbReference type="SAM" id="MobiDB-lite"/>
    </source>
</evidence>
<dbReference type="InterPro" id="IPR050117">
    <property type="entry name" value="MAPK"/>
</dbReference>
<feature type="signal peptide" evidence="25">
    <location>
        <begin position="1"/>
        <end position="18"/>
    </location>
</feature>
<evidence type="ECO:0000256" key="21">
    <source>
        <dbReference type="ARBA" id="ARBA00048679"/>
    </source>
</evidence>
<feature type="domain" description="Protein kinase" evidence="26">
    <location>
        <begin position="155"/>
        <end position="440"/>
    </location>
</feature>
<dbReference type="InterPro" id="IPR000719">
    <property type="entry name" value="Prot_kinase_dom"/>
</dbReference>
<evidence type="ECO:0000256" key="11">
    <source>
        <dbReference type="ARBA" id="ARBA00022741"/>
    </source>
</evidence>
<comment type="cofactor">
    <cofactor evidence="1">
        <name>Mg(2+)</name>
        <dbReference type="ChEBI" id="CHEBI:18420"/>
    </cofactor>
</comment>
<evidence type="ECO:0000256" key="1">
    <source>
        <dbReference type="ARBA" id="ARBA00001946"/>
    </source>
</evidence>
<comment type="catalytic activity">
    <reaction evidence="19">
        <text>L-threonyl-[protein] + ATP = O-phospho-L-threonyl-[protein] + ADP + H(+)</text>
        <dbReference type="Rhea" id="RHEA:46608"/>
        <dbReference type="Rhea" id="RHEA-COMP:11060"/>
        <dbReference type="Rhea" id="RHEA-COMP:11605"/>
        <dbReference type="ChEBI" id="CHEBI:15378"/>
        <dbReference type="ChEBI" id="CHEBI:30013"/>
        <dbReference type="ChEBI" id="CHEBI:30616"/>
        <dbReference type="ChEBI" id="CHEBI:61977"/>
        <dbReference type="ChEBI" id="CHEBI:456216"/>
        <dbReference type="EC" id="2.7.11.1"/>
    </reaction>
</comment>
<dbReference type="AlphaFoldDB" id="A0A2I0B8M6"/>
<evidence type="ECO:0000256" key="24">
    <source>
        <dbReference type="SAM" id="Phobius"/>
    </source>
</evidence>
<accession>A0A2I0B8M6</accession>
<dbReference type="GO" id="GO:0005856">
    <property type="term" value="C:cytoskeleton"/>
    <property type="evidence" value="ECO:0007669"/>
    <property type="project" value="UniProtKB-SubCell"/>
</dbReference>
<evidence type="ECO:0000256" key="16">
    <source>
        <dbReference type="ARBA" id="ARBA00023242"/>
    </source>
</evidence>
<dbReference type="InterPro" id="IPR011009">
    <property type="entry name" value="Kinase-like_dom_sf"/>
</dbReference>
<dbReference type="PROSITE" id="PS50011">
    <property type="entry name" value="PROTEIN_KINASE_DOM"/>
    <property type="match status" value="1"/>
</dbReference>
<keyword evidence="16" id="KW-0539">Nucleus</keyword>
<evidence type="ECO:0000256" key="8">
    <source>
        <dbReference type="ARBA" id="ARBA00022553"/>
    </source>
</evidence>
<dbReference type="Pfam" id="PF00069">
    <property type="entry name" value="Pkinase"/>
    <property type="match status" value="1"/>
</dbReference>
<evidence type="ECO:0000256" key="17">
    <source>
        <dbReference type="ARBA" id="ARBA00023273"/>
    </source>
</evidence>
<dbReference type="InterPro" id="IPR008271">
    <property type="entry name" value="Ser/Thr_kinase_AS"/>
</dbReference>
<keyword evidence="12 27" id="KW-0418">Kinase</keyword>
<dbReference type="InterPro" id="IPR017441">
    <property type="entry name" value="Protein_kinase_ATP_BS"/>
</dbReference>
<keyword evidence="9 27" id="KW-0808">Transferase</keyword>
<dbReference type="GO" id="GO:0106310">
    <property type="term" value="F:protein serine kinase activity"/>
    <property type="evidence" value="ECO:0007669"/>
    <property type="project" value="RHEA"/>
</dbReference>
<keyword evidence="15" id="KW-0206">Cytoskeleton</keyword>
<dbReference type="Gene3D" id="3.30.200.20">
    <property type="entry name" value="Phosphorylase Kinase, domain 1"/>
    <property type="match status" value="1"/>
</dbReference>